<dbReference type="Gene3D" id="3.10.129.10">
    <property type="entry name" value="Hotdog Thioesterase"/>
    <property type="match status" value="1"/>
</dbReference>
<proteinExistence type="predicted"/>
<dbReference type="OrthoDB" id="2831072at2759"/>
<organism evidence="1 2">
    <name type="scientific">Trichophyton tonsurans (strain CBS 112818)</name>
    <name type="common">Scalp ringworm fungus</name>
    <dbReference type="NCBI Taxonomy" id="647933"/>
    <lineage>
        <taxon>Eukaryota</taxon>
        <taxon>Fungi</taxon>
        <taxon>Dikarya</taxon>
        <taxon>Ascomycota</taxon>
        <taxon>Pezizomycotina</taxon>
        <taxon>Eurotiomycetes</taxon>
        <taxon>Eurotiomycetidae</taxon>
        <taxon>Onygenales</taxon>
        <taxon>Arthrodermataceae</taxon>
        <taxon>Trichophyton</taxon>
    </lineage>
</organism>
<dbReference type="InterPro" id="IPR039298">
    <property type="entry name" value="ACOT13"/>
</dbReference>
<evidence type="ECO:0008006" key="3">
    <source>
        <dbReference type="Google" id="ProtNLM"/>
    </source>
</evidence>
<evidence type="ECO:0000313" key="1">
    <source>
        <dbReference type="EMBL" id="EGD93925.1"/>
    </source>
</evidence>
<dbReference type="EMBL" id="GG698481">
    <property type="protein sequence ID" value="EGD93925.1"/>
    <property type="molecule type" value="Genomic_DNA"/>
</dbReference>
<reference evidence="2" key="1">
    <citation type="journal article" date="2012" name="MBio">
        <title>Comparative genome analysis of Trichophyton rubrum and related dermatophytes reveals candidate genes involved in infection.</title>
        <authorList>
            <person name="Martinez D.A."/>
            <person name="Oliver B.G."/>
            <person name="Graeser Y."/>
            <person name="Goldberg J.M."/>
            <person name="Li W."/>
            <person name="Martinez-Rossi N.M."/>
            <person name="Monod M."/>
            <person name="Shelest E."/>
            <person name="Barton R.C."/>
            <person name="Birch E."/>
            <person name="Brakhage A.A."/>
            <person name="Chen Z."/>
            <person name="Gurr S.J."/>
            <person name="Heiman D."/>
            <person name="Heitman J."/>
            <person name="Kosti I."/>
            <person name="Rossi A."/>
            <person name="Saif S."/>
            <person name="Samalova M."/>
            <person name="Saunders C.W."/>
            <person name="Shea T."/>
            <person name="Summerbell R.C."/>
            <person name="Xu J."/>
            <person name="Young S."/>
            <person name="Zeng Q."/>
            <person name="Birren B.W."/>
            <person name="Cuomo C.A."/>
            <person name="White T.C."/>
        </authorList>
    </citation>
    <scope>NUCLEOTIDE SEQUENCE [LARGE SCALE GENOMIC DNA]</scope>
    <source>
        <strain evidence="2">CBS 112818</strain>
    </source>
</reference>
<gene>
    <name evidence="1" type="ORF">TESG_01455</name>
</gene>
<dbReference type="SUPFAM" id="SSF54637">
    <property type="entry name" value="Thioesterase/thiol ester dehydrase-isomerase"/>
    <property type="match status" value="1"/>
</dbReference>
<dbReference type="PANTHER" id="PTHR21660:SF9">
    <property type="entry name" value="THIOESTERASE DOMAIN-CONTAINING PROTEIN"/>
    <property type="match status" value="1"/>
</dbReference>
<dbReference type="CDD" id="cd03443">
    <property type="entry name" value="PaaI_thioesterase"/>
    <property type="match status" value="1"/>
</dbReference>
<accession>F2RRL6</accession>
<protein>
    <recommendedName>
        <fullName evidence="3">Thioesterase domain-containing protein</fullName>
    </recommendedName>
</protein>
<dbReference type="AlphaFoldDB" id="F2RRL6"/>
<dbReference type="PANTHER" id="PTHR21660">
    <property type="entry name" value="THIOESTERASE SUPERFAMILY MEMBER-RELATED"/>
    <property type="match status" value="1"/>
</dbReference>
<dbReference type="InterPro" id="IPR029069">
    <property type="entry name" value="HotDog_dom_sf"/>
</dbReference>
<sequence length="187" mass="21224">MAETEAKQRARESIETFLKVYGEITKEKNYQGYDRRFFEDIRLIDADPSGGATWELDVTEYWSNLNGVMHGGACAVVFDMCTAISMNPVTKPGYWYFLQGVSRSLNLSYLKGIPTGLTTGTTIRIKCTTLQHGRTMAMLRGVMESVDGKIVYATAEHHKVATPAKPEFAEKLMKERERVELMRRQKL</sequence>
<dbReference type="HOGENOM" id="CLU_089876_1_0_1"/>
<name>F2RRL6_TRIT1</name>
<keyword evidence="2" id="KW-1185">Reference proteome</keyword>
<dbReference type="Proteomes" id="UP000009172">
    <property type="component" value="Unassembled WGS sequence"/>
</dbReference>
<evidence type="ECO:0000313" key="2">
    <source>
        <dbReference type="Proteomes" id="UP000009172"/>
    </source>
</evidence>
<dbReference type="GO" id="GO:0047617">
    <property type="term" value="F:fatty acyl-CoA hydrolase activity"/>
    <property type="evidence" value="ECO:0007669"/>
    <property type="project" value="InterPro"/>
</dbReference>